<keyword evidence="1" id="KW-0472">Membrane</keyword>
<accession>A0A4Q0XSA1</accession>
<feature type="transmembrane region" description="Helical" evidence="1">
    <location>
        <begin position="99"/>
        <end position="115"/>
    </location>
</feature>
<evidence type="ECO:0000313" key="2">
    <source>
        <dbReference type="EMBL" id="RXJ58185.1"/>
    </source>
</evidence>
<organism evidence="2 3">
    <name type="scientific">Candidatus Marinarcus aquaticus</name>
    <dbReference type="NCBI Taxonomy" id="2044504"/>
    <lineage>
        <taxon>Bacteria</taxon>
        <taxon>Pseudomonadati</taxon>
        <taxon>Campylobacterota</taxon>
        <taxon>Epsilonproteobacteria</taxon>
        <taxon>Campylobacterales</taxon>
        <taxon>Arcobacteraceae</taxon>
        <taxon>Candidatus Marinarcus</taxon>
    </lineage>
</organism>
<keyword evidence="1" id="KW-0812">Transmembrane</keyword>
<keyword evidence="3" id="KW-1185">Reference proteome</keyword>
<feature type="transmembrane region" description="Helical" evidence="1">
    <location>
        <begin position="12"/>
        <end position="29"/>
    </location>
</feature>
<gene>
    <name evidence="2" type="ORF">CRV04_06665</name>
</gene>
<proteinExistence type="predicted"/>
<dbReference type="Proteomes" id="UP000290657">
    <property type="component" value="Unassembled WGS sequence"/>
</dbReference>
<dbReference type="OrthoDB" id="5365783at2"/>
<sequence length="132" mass="15254">MSESTGFPLELISNLLSIIIVAGIIYKFYQYKKKMNVLSQLTQLKEDNKLTEEDNAFITTNLLEYEIQLEKDKSLIKLAYPFFILIAGVLMLTFSMAEALIHINIVIVTFIYLYISKIHTQNFIQLLKNLKA</sequence>
<dbReference type="EMBL" id="PDKN01000003">
    <property type="protein sequence ID" value="RXJ58185.1"/>
    <property type="molecule type" value="Genomic_DNA"/>
</dbReference>
<comment type="caution">
    <text evidence="2">The sequence shown here is derived from an EMBL/GenBank/DDBJ whole genome shotgun (WGS) entry which is preliminary data.</text>
</comment>
<protein>
    <submittedName>
        <fullName evidence="2">Uncharacterized protein</fullName>
    </submittedName>
</protein>
<name>A0A4Q0XSA1_9BACT</name>
<evidence type="ECO:0000313" key="3">
    <source>
        <dbReference type="Proteomes" id="UP000290657"/>
    </source>
</evidence>
<reference evidence="2 3" key="1">
    <citation type="submission" date="2017-10" db="EMBL/GenBank/DDBJ databases">
        <title>Genomics of the genus Arcobacter.</title>
        <authorList>
            <person name="Perez-Cataluna A."/>
            <person name="Figueras M.J."/>
        </authorList>
    </citation>
    <scope>NUCLEOTIDE SEQUENCE [LARGE SCALE GENOMIC DNA]</scope>
    <source>
        <strain evidence="2 3">CECT 8987</strain>
    </source>
</reference>
<keyword evidence="1" id="KW-1133">Transmembrane helix</keyword>
<dbReference type="AlphaFoldDB" id="A0A4Q0XSA1"/>
<dbReference type="RefSeq" id="WP_128996048.1">
    <property type="nucleotide sequence ID" value="NZ_PDKN01000003.1"/>
</dbReference>
<feature type="transmembrane region" description="Helical" evidence="1">
    <location>
        <begin position="75"/>
        <end position="93"/>
    </location>
</feature>
<evidence type="ECO:0000256" key="1">
    <source>
        <dbReference type="SAM" id="Phobius"/>
    </source>
</evidence>